<evidence type="ECO:0000256" key="14">
    <source>
        <dbReference type="ARBA" id="ARBA00038036"/>
    </source>
</evidence>
<evidence type="ECO:0000256" key="16">
    <source>
        <dbReference type="HAMAP-Rule" id="MF_01274"/>
    </source>
</evidence>
<feature type="binding site" evidence="16">
    <location>
        <position position="129"/>
    </location>
    <ligand>
        <name>K(+)</name>
        <dbReference type="ChEBI" id="CHEBI:29103"/>
    </ligand>
</feature>
<sequence>MLLAVDVGNTNISMGIMEDEKIRASFRLITRTERTSDELGVIVYDLLERAGIGTEDIEAVVISSVVPKLMYTLTSCMKKYIGKTPIVITPQMDCGIVLKADNPKAVGADRIVDCAYAYHTFQRSCIVVDFGTATTFDYVSSAGEFRYTVIAPGLGISANALTSQTAKLPEIEIKKPASVLGSNTITGMQAGVVYGYIGAVEYILKRMKEELHDPDCYVVATGGLGRVIASETDEIDAYDPDIAYKGIRIIYELNRRKVS</sequence>
<dbReference type="EC" id="2.7.1.33" evidence="6 16"/>
<evidence type="ECO:0000256" key="1">
    <source>
        <dbReference type="ARBA" id="ARBA00001206"/>
    </source>
</evidence>
<dbReference type="SUPFAM" id="SSF53067">
    <property type="entry name" value="Actin-like ATPase domain"/>
    <property type="match status" value="2"/>
</dbReference>
<dbReference type="NCBIfam" id="NF009848">
    <property type="entry name" value="PRK13318.1-6"/>
    <property type="match status" value="1"/>
</dbReference>
<comment type="cofactor">
    <cofactor evidence="16">
        <name>NH4(+)</name>
        <dbReference type="ChEBI" id="CHEBI:28938"/>
    </cofactor>
    <cofactor evidence="16">
        <name>K(+)</name>
        <dbReference type="ChEBI" id="CHEBI:29103"/>
    </cofactor>
    <text evidence="16">A monovalent cation. Ammonium or potassium.</text>
</comment>
<proteinExistence type="inferred from homology"/>
<dbReference type="Pfam" id="PF03309">
    <property type="entry name" value="Pan_kinase"/>
    <property type="match status" value="1"/>
</dbReference>
<dbReference type="Gene3D" id="3.30.420.40">
    <property type="match status" value="2"/>
</dbReference>
<keyword evidence="11 16" id="KW-0067">ATP-binding</keyword>
<comment type="cofactor">
    <cofactor evidence="2">
        <name>K(+)</name>
        <dbReference type="ChEBI" id="CHEBI:29103"/>
    </cofactor>
</comment>
<evidence type="ECO:0000256" key="4">
    <source>
        <dbReference type="ARBA" id="ARBA00005225"/>
    </source>
</evidence>
<keyword evidence="10 16" id="KW-0418">Kinase</keyword>
<dbReference type="GO" id="GO:0015937">
    <property type="term" value="P:coenzyme A biosynthetic process"/>
    <property type="evidence" value="ECO:0007669"/>
    <property type="project" value="UniProtKB-UniRule"/>
</dbReference>
<feature type="binding site" evidence="16">
    <location>
        <begin position="107"/>
        <end position="110"/>
    </location>
    <ligand>
        <name>substrate</name>
    </ligand>
</feature>
<comment type="catalytic activity">
    <reaction evidence="1 16">
        <text>(R)-pantothenate + ATP = (R)-4'-phosphopantothenate + ADP + H(+)</text>
        <dbReference type="Rhea" id="RHEA:16373"/>
        <dbReference type="ChEBI" id="CHEBI:10986"/>
        <dbReference type="ChEBI" id="CHEBI:15378"/>
        <dbReference type="ChEBI" id="CHEBI:29032"/>
        <dbReference type="ChEBI" id="CHEBI:30616"/>
        <dbReference type="ChEBI" id="CHEBI:456216"/>
        <dbReference type="EC" id="2.7.1.33"/>
    </reaction>
</comment>
<keyword evidence="18" id="KW-1185">Reference proteome</keyword>
<comment type="function">
    <text evidence="16">Catalyzes the phosphorylation of pantothenate (Pan), the first step in CoA biosynthesis.</text>
</comment>
<dbReference type="PANTHER" id="PTHR34265:SF1">
    <property type="entry name" value="TYPE III PANTOTHENATE KINASE"/>
    <property type="match status" value="1"/>
</dbReference>
<evidence type="ECO:0000256" key="12">
    <source>
        <dbReference type="ARBA" id="ARBA00022958"/>
    </source>
</evidence>
<feature type="binding site" evidence="16">
    <location>
        <position position="184"/>
    </location>
    <ligand>
        <name>substrate</name>
    </ligand>
</feature>
<comment type="caution">
    <text evidence="16">Lacks conserved residue(s) required for the propagation of feature annotation.</text>
</comment>
<evidence type="ECO:0000256" key="3">
    <source>
        <dbReference type="ARBA" id="ARBA00004496"/>
    </source>
</evidence>
<gene>
    <name evidence="16" type="primary">coaX</name>
    <name evidence="17" type="ORF">MOZ60_09500</name>
</gene>
<comment type="subcellular location">
    <subcellularLocation>
        <location evidence="3 16">Cytoplasm</location>
    </subcellularLocation>
</comment>
<dbReference type="InterPro" id="IPR004619">
    <property type="entry name" value="Type_III_PanK"/>
</dbReference>
<dbReference type="InterPro" id="IPR043129">
    <property type="entry name" value="ATPase_NBD"/>
</dbReference>
<reference evidence="17 18" key="1">
    <citation type="submission" date="2022-03" db="EMBL/GenBank/DDBJ databases">
        <title>Novel taxa within the pig intestine.</title>
        <authorList>
            <person name="Wylensek D."/>
            <person name="Bishof K."/>
            <person name="Afrizal A."/>
            <person name="Clavel T."/>
        </authorList>
    </citation>
    <scope>NUCLEOTIDE SEQUENCE [LARGE SCALE GENOMIC DNA]</scope>
    <source>
        <strain evidence="17 18">CLA-KB-P133</strain>
    </source>
</reference>
<evidence type="ECO:0000313" key="17">
    <source>
        <dbReference type="EMBL" id="MDX8420320.1"/>
    </source>
</evidence>
<evidence type="ECO:0000256" key="7">
    <source>
        <dbReference type="ARBA" id="ARBA00022490"/>
    </source>
</evidence>
<evidence type="ECO:0000256" key="11">
    <source>
        <dbReference type="ARBA" id="ARBA00022840"/>
    </source>
</evidence>
<dbReference type="NCBIfam" id="NF009855">
    <property type="entry name" value="PRK13321.1"/>
    <property type="match status" value="1"/>
</dbReference>
<dbReference type="RefSeq" id="WP_108774309.1">
    <property type="nucleotide sequence ID" value="NZ_JALBUR010000031.1"/>
</dbReference>
<organism evidence="17 18">
    <name type="scientific">Grylomicrobium aquisgranensis</name>
    <dbReference type="NCBI Taxonomy" id="2926318"/>
    <lineage>
        <taxon>Bacteria</taxon>
        <taxon>Bacillati</taxon>
        <taxon>Bacillota</taxon>
        <taxon>Erysipelotrichia</taxon>
        <taxon>Erysipelotrichales</taxon>
        <taxon>Erysipelotrichaceae</taxon>
        <taxon>Grylomicrobium</taxon>
    </lineage>
</organism>
<dbReference type="AlphaFoldDB" id="A0AB35U4A1"/>
<accession>A0AB35U4A1</accession>
<evidence type="ECO:0000256" key="6">
    <source>
        <dbReference type="ARBA" id="ARBA00012102"/>
    </source>
</evidence>
<dbReference type="Proteomes" id="UP001286174">
    <property type="component" value="Unassembled WGS sequence"/>
</dbReference>
<comment type="caution">
    <text evidence="17">The sequence shown here is derived from an EMBL/GenBank/DDBJ whole genome shotgun (WGS) entry which is preliminary data.</text>
</comment>
<feature type="active site" description="Proton acceptor" evidence="16">
    <location>
        <position position="109"/>
    </location>
</feature>
<comment type="pathway">
    <text evidence="4 16">Cofactor biosynthesis; coenzyme A biosynthesis; CoA from (R)-pantothenate: step 1/5.</text>
</comment>
<evidence type="ECO:0000256" key="15">
    <source>
        <dbReference type="ARBA" id="ARBA00040883"/>
    </source>
</evidence>
<comment type="subunit">
    <text evidence="5 16">Homodimer.</text>
</comment>
<keyword evidence="12 16" id="KW-0630">Potassium</keyword>
<dbReference type="HAMAP" id="MF_01274">
    <property type="entry name" value="Pantothen_kinase_3"/>
    <property type="match status" value="1"/>
</dbReference>
<dbReference type="GO" id="GO:0005524">
    <property type="term" value="F:ATP binding"/>
    <property type="evidence" value="ECO:0007669"/>
    <property type="project" value="UniProtKB-UniRule"/>
</dbReference>
<dbReference type="GO" id="GO:0046872">
    <property type="term" value="F:metal ion binding"/>
    <property type="evidence" value="ECO:0007669"/>
    <property type="project" value="UniProtKB-KW"/>
</dbReference>
<evidence type="ECO:0000256" key="5">
    <source>
        <dbReference type="ARBA" id="ARBA00011738"/>
    </source>
</evidence>
<keyword evidence="13 16" id="KW-0173">Coenzyme A biosynthesis</keyword>
<evidence type="ECO:0000313" key="18">
    <source>
        <dbReference type="Proteomes" id="UP001286174"/>
    </source>
</evidence>
<keyword evidence="7 16" id="KW-0963">Cytoplasm</keyword>
<protein>
    <recommendedName>
        <fullName evidence="15 16">Type III pantothenate kinase</fullName>
        <ecNumber evidence="6 16">2.7.1.33</ecNumber>
    </recommendedName>
    <alternativeName>
        <fullName evidence="16">PanK-III</fullName>
    </alternativeName>
    <alternativeName>
        <fullName evidence="16">Pantothenic acid kinase</fullName>
    </alternativeName>
</protein>
<keyword evidence="8 16" id="KW-0808">Transferase</keyword>
<name>A0AB35U4A1_9FIRM</name>
<keyword evidence="16" id="KW-0479">Metal-binding</keyword>
<evidence type="ECO:0000256" key="13">
    <source>
        <dbReference type="ARBA" id="ARBA00022993"/>
    </source>
</evidence>
<dbReference type="NCBIfam" id="TIGR00671">
    <property type="entry name" value="baf"/>
    <property type="match status" value="1"/>
</dbReference>
<dbReference type="PANTHER" id="PTHR34265">
    <property type="entry name" value="TYPE III PANTOTHENATE KINASE"/>
    <property type="match status" value="1"/>
</dbReference>
<dbReference type="GO" id="GO:0004594">
    <property type="term" value="F:pantothenate kinase activity"/>
    <property type="evidence" value="ECO:0007669"/>
    <property type="project" value="UniProtKB-UniRule"/>
</dbReference>
<evidence type="ECO:0000256" key="9">
    <source>
        <dbReference type="ARBA" id="ARBA00022741"/>
    </source>
</evidence>
<keyword evidence="9 16" id="KW-0547">Nucleotide-binding</keyword>
<comment type="similarity">
    <text evidence="14 16">Belongs to the type III pantothenate kinase family.</text>
</comment>
<evidence type="ECO:0000256" key="10">
    <source>
        <dbReference type="ARBA" id="ARBA00022777"/>
    </source>
</evidence>
<evidence type="ECO:0000256" key="2">
    <source>
        <dbReference type="ARBA" id="ARBA00001958"/>
    </source>
</evidence>
<dbReference type="EMBL" id="JALBUR010000031">
    <property type="protein sequence ID" value="MDX8420320.1"/>
    <property type="molecule type" value="Genomic_DNA"/>
</dbReference>
<feature type="binding site" evidence="16">
    <location>
        <position position="132"/>
    </location>
    <ligand>
        <name>ATP</name>
        <dbReference type="ChEBI" id="CHEBI:30616"/>
    </ligand>
</feature>
<evidence type="ECO:0000256" key="8">
    <source>
        <dbReference type="ARBA" id="ARBA00022679"/>
    </source>
</evidence>
<feature type="binding site" evidence="16">
    <location>
        <begin position="6"/>
        <end position="13"/>
    </location>
    <ligand>
        <name>ATP</name>
        <dbReference type="ChEBI" id="CHEBI:30616"/>
    </ligand>
</feature>
<dbReference type="GO" id="GO:0005737">
    <property type="term" value="C:cytoplasm"/>
    <property type="evidence" value="ECO:0007669"/>
    <property type="project" value="UniProtKB-SubCell"/>
</dbReference>
<dbReference type="CDD" id="cd24015">
    <property type="entry name" value="ASKHA_NBD_PanK-III"/>
    <property type="match status" value="1"/>
</dbReference>